<dbReference type="AlphaFoldDB" id="A0A1U7N3W2"/>
<dbReference type="EMBL" id="MKZS01000001">
    <property type="protein sequence ID" value="OLT60601.1"/>
    <property type="molecule type" value="Genomic_DNA"/>
</dbReference>
<evidence type="ECO:0000313" key="3">
    <source>
        <dbReference type="Proteomes" id="UP000186657"/>
    </source>
</evidence>
<dbReference type="Proteomes" id="UP000186657">
    <property type="component" value="Unassembled WGS sequence"/>
</dbReference>
<evidence type="ECO:0000313" key="2">
    <source>
        <dbReference type="EMBL" id="OLT60601.1"/>
    </source>
</evidence>
<protein>
    <submittedName>
        <fullName evidence="2">Uncharacterized protein</fullName>
    </submittedName>
</protein>
<feature type="compositionally biased region" description="Basic and acidic residues" evidence="1">
    <location>
        <begin position="26"/>
        <end position="40"/>
    </location>
</feature>
<accession>A0A1U7N3W2</accession>
<feature type="region of interest" description="Disordered" evidence="1">
    <location>
        <begin position="26"/>
        <end position="46"/>
    </location>
</feature>
<dbReference type="RefSeq" id="WP_075900978.1">
    <property type="nucleotide sequence ID" value="NZ_MKZS01000001.1"/>
</dbReference>
<gene>
    <name evidence="2" type="ORF">BJP37_17890</name>
</gene>
<reference evidence="2 3" key="1">
    <citation type="submission" date="2016-10" db="EMBL/GenBank/DDBJ databases">
        <title>Comparative genomics uncovers the prolific and rare metabolic potential of the cyanobacterial genus Moorea.</title>
        <authorList>
            <person name="Leao T."/>
            <person name="Castelao G."/>
            <person name="Korobeynikov A."/>
            <person name="Monroe E.A."/>
            <person name="Podell S."/>
            <person name="Glukhov E."/>
            <person name="Allen E."/>
            <person name="Gerwick W.H."/>
            <person name="Gerwick L."/>
        </authorList>
    </citation>
    <scope>NUCLEOTIDE SEQUENCE [LARGE SCALE GENOMIC DNA]</scope>
    <source>
        <strain evidence="2 3">PNG5-198</strain>
    </source>
</reference>
<sequence>MDKYLTTDLEFIANLSEDELKEIAGSRGRSKDFGKGKVDDDRDDERDDHDFEFKFDDDDFDFKFKFTIPKRFVPKKSPFVIKKFPVNFNRVFVFKQVFTIKNH</sequence>
<keyword evidence="3" id="KW-1185">Reference proteome</keyword>
<proteinExistence type="predicted"/>
<evidence type="ECO:0000256" key="1">
    <source>
        <dbReference type="SAM" id="MobiDB-lite"/>
    </source>
</evidence>
<name>A0A1U7N3W2_9CYAN</name>
<organism evidence="2 3">
    <name type="scientific">Moorena bouillonii PNG</name>
    <dbReference type="NCBI Taxonomy" id="568701"/>
    <lineage>
        <taxon>Bacteria</taxon>
        <taxon>Bacillati</taxon>
        <taxon>Cyanobacteriota</taxon>
        <taxon>Cyanophyceae</taxon>
        <taxon>Coleofasciculales</taxon>
        <taxon>Coleofasciculaceae</taxon>
        <taxon>Moorena</taxon>
    </lineage>
</organism>
<comment type="caution">
    <text evidence="2">The sequence shown here is derived from an EMBL/GenBank/DDBJ whole genome shotgun (WGS) entry which is preliminary data.</text>
</comment>